<evidence type="ECO:0000313" key="5">
    <source>
        <dbReference type="EMBL" id="CAF3991934.1"/>
    </source>
</evidence>
<keyword evidence="9" id="KW-1185">Reference proteome</keyword>
<proteinExistence type="predicted"/>
<evidence type="ECO:0000313" key="2">
    <source>
        <dbReference type="EMBL" id="CAF1992595.1"/>
    </source>
</evidence>
<dbReference type="EMBL" id="CAJOBF010001881">
    <property type="protein sequence ID" value="CAF3991934.1"/>
    <property type="molecule type" value="Genomic_DNA"/>
</dbReference>
<dbReference type="EMBL" id="CAJOBG010007405">
    <property type="protein sequence ID" value="CAF4215785.1"/>
    <property type="molecule type" value="Genomic_DNA"/>
</dbReference>
<dbReference type="Proteomes" id="UP000663856">
    <property type="component" value="Unassembled WGS sequence"/>
</dbReference>
<sequence length="74" mass="8112">MAMIQQQQPCDTNFYDFNEQLETKNIHIGQQSRNNFPKHLRGGGSGSSDGTIAGSVMHNMCAFCRCIGGLCCRG</sequence>
<dbReference type="EMBL" id="CAJOBI010009938">
    <property type="protein sequence ID" value="CAF4149546.1"/>
    <property type="molecule type" value="Genomic_DNA"/>
</dbReference>
<dbReference type="AlphaFoldDB" id="A0A815ZA28"/>
<comment type="caution">
    <text evidence="1">The sequence shown here is derived from an EMBL/GenBank/DDBJ whole genome shotgun (WGS) entry which is preliminary data.</text>
</comment>
<name>A0A815ZA28_9BILA</name>
<dbReference type="EMBL" id="CAJNOW010010545">
    <property type="protein sequence ID" value="CAF1582257.1"/>
    <property type="molecule type" value="Genomic_DNA"/>
</dbReference>
<evidence type="ECO:0000313" key="3">
    <source>
        <dbReference type="EMBL" id="CAF2048712.1"/>
    </source>
</evidence>
<dbReference type="Proteomes" id="UP000663824">
    <property type="component" value="Unassembled WGS sequence"/>
</dbReference>
<dbReference type="EMBL" id="CAJNRF010003259">
    <property type="protein sequence ID" value="CAF2048712.1"/>
    <property type="molecule type" value="Genomic_DNA"/>
</dbReference>
<accession>A0A815ZA28</accession>
<dbReference type="EMBL" id="CAJNRG010000284">
    <property type="protein sequence ID" value="CAF1992595.1"/>
    <property type="molecule type" value="Genomic_DNA"/>
</dbReference>
<evidence type="ECO:0000313" key="4">
    <source>
        <dbReference type="EMBL" id="CAF2107090.1"/>
    </source>
</evidence>
<dbReference type="Proteomes" id="UP000663842">
    <property type="component" value="Unassembled WGS sequence"/>
</dbReference>
<organism evidence="1 8">
    <name type="scientific">Rotaria magnacalcarata</name>
    <dbReference type="NCBI Taxonomy" id="392030"/>
    <lineage>
        <taxon>Eukaryota</taxon>
        <taxon>Metazoa</taxon>
        <taxon>Spiralia</taxon>
        <taxon>Gnathifera</taxon>
        <taxon>Rotifera</taxon>
        <taxon>Eurotatoria</taxon>
        <taxon>Bdelloidea</taxon>
        <taxon>Philodinida</taxon>
        <taxon>Philodinidae</taxon>
        <taxon>Rotaria</taxon>
    </lineage>
</organism>
<dbReference type="EMBL" id="CAJNRE010012070">
    <property type="protein sequence ID" value="CAF2107090.1"/>
    <property type="molecule type" value="Genomic_DNA"/>
</dbReference>
<dbReference type="Proteomes" id="UP000676336">
    <property type="component" value="Unassembled WGS sequence"/>
</dbReference>
<reference evidence="1" key="1">
    <citation type="submission" date="2021-02" db="EMBL/GenBank/DDBJ databases">
        <authorList>
            <person name="Nowell W R."/>
        </authorList>
    </citation>
    <scope>NUCLEOTIDE SEQUENCE</scope>
</reference>
<evidence type="ECO:0000313" key="7">
    <source>
        <dbReference type="EMBL" id="CAF4215785.1"/>
    </source>
</evidence>
<dbReference type="Proteomes" id="UP000663887">
    <property type="component" value="Unassembled WGS sequence"/>
</dbReference>
<gene>
    <name evidence="1" type="ORF">KQP761_LOCUS20274</name>
    <name evidence="4" type="ORF">MBJ925_LOCUS23480</name>
    <name evidence="7" type="ORF">OVN521_LOCUS27159</name>
    <name evidence="6" type="ORF">SMN809_LOCUS19693</name>
    <name evidence="5" type="ORF">UXM345_LOCUS15654</name>
    <name evidence="3" type="ORF">WKI299_LOCUS9741</name>
    <name evidence="2" type="ORF">XDN619_LOCUS2928</name>
</gene>
<dbReference type="Proteomes" id="UP000663834">
    <property type="component" value="Unassembled WGS sequence"/>
</dbReference>
<dbReference type="Proteomes" id="UP000663866">
    <property type="component" value="Unassembled WGS sequence"/>
</dbReference>
<evidence type="ECO:0000313" key="8">
    <source>
        <dbReference type="Proteomes" id="UP000663834"/>
    </source>
</evidence>
<evidence type="ECO:0000313" key="6">
    <source>
        <dbReference type="EMBL" id="CAF4149546.1"/>
    </source>
</evidence>
<protein>
    <submittedName>
        <fullName evidence="1">Uncharacterized protein</fullName>
    </submittedName>
</protein>
<evidence type="ECO:0000313" key="1">
    <source>
        <dbReference type="EMBL" id="CAF1582257.1"/>
    </source>
</evidence>
<evidence type="ECO:0000313" key="9">
    <source>
        <dbReference type="Proteomes" id="UP000663866"/>
    </source>
</evidence>